<dbReference type="PANTHER" id="PTHR33164:SF57">
    <property type="entry name" value="MARR-FAMILY TRANSCRIPTIONAL REGULATOR"/>
    <property type="match status" value="1"/>
</dbReference>
<sequence length="151" mass="16502">MTNRDEALQAIEQSATALLQRANRAHLYGELLRAGGLDLDDAVYPVLSVVADLGSARVAEVAAAAGIGPTTGSRHLTQLERLDLVRRGIDPQDARAAVVELTPAGKRVIAKMRRARVGLFAEMVEDWSDEELSQFGAHFQRFVLALAERRR</sequence>
<dbReference type="KEGG" id="kal:KALB_353"/>
<dbReference type="EMBL" id="CP007155">
    <property type="protein sequence ID" value="AHH93730.1"/>
    <property type="molecule type" value="Genomic_DNA"/>
</dbReference>
<reference evidence="2 3" key="1">
    <citation type="journal article" date="2014" name="BMC Genomics">
        <title>Complete genome sequence of producer of the glycopeptide antibiotic Aculeximycin Kutzneria albida DSM 43870T, a representative of minor genus of Pseudonocardiaceae.</title>
        <authorList>
            <person name="Rebets Y."/>
            <person name="Tokovenko B."/>
            <person name="Lushchyk I."/>
            <person name="Ruckert C."/>
            <person name="Zaburannyi N."/>
            <person name="Bechthold A."/>
            <person name="Kalinowski J."/>
            <person name="Luzhetskyy A."/>
        </authorList>
    </citation>
    <scope>NUCLEOTIDE SEQUENCE [LARGE SCALE GENOMIC DNA]</scope>
    <source>
        <strain evidence="2">DSM 43870</strain>
    </source>
</reference>
<feature type="domain" description="HTH marR-type" evidence="1">
    <location>
        <begin position="4"/>
        <end position="144"/>
    </location>
</feature>
<dbReference type="Proteomes" id="UP000019225">
    <property type="component" value="Chromosome"/>
</dbReference>
<organism evidence="2 3">
    <name type="scientific">Kutzneria albida DSM 43870</name>
    <dbReference type="NCBI Taxonomy" id="1449976"/>
    <lineage>
        <taxon>Bacteria</taxon>
        <taxon>Bacillati</taxon>
        <taxon>Actinomycetota</taxon>
        <taxon>Actinomycetes</taxon>
        <taxon>Pseudonocardiales</taxon>
        <taxon>Pseudonocardiaceae</taxon>
        <taxon>Kutzneria</taxon>
    </lineage>
</organism>
<evidence type="ECO:0000313" key="2">
    <source>
        <dbReference type="EMBL" id="AHH93730.1"/>
    </source>
</evidence>
<dbReference type="STRING" id="1449976.KALB_353"/>
<dbReference type="HOGENOM" id="CLU_083287_15_0_11"/>
<dbReference type="SUPFAM" id="SSF46785">
    <property type="entry name" value="Winged helix' DNA-binding domain"/>
    <property type="match status" value="1"/>
</dbReference>
<dbReference type="InterPro" id="IPR039422">
    <property type="entry name" value="MarR/SlyA-like"/>
</dbReference>
<name>W5VZ53_9PSEU</name>
<keyword evidence="3" id="KW-1185">Reference proteome</keyword>
<dbReference type="Pfam" id="PF12802">
    <property type="entry name" value="MarR_2"/>
    <property type="match status" value="1"/>
</dbReference>
<dbReference type="Gene3D" id="1.10.10.10">
    <property type="entry name" value="Winged helix-like DNA-binding domain superfamily/Winged helix DNA-binding domain"/>
    <property type="match status" value="1"/>
</dbReference>
<protein>
    <recommendedName>
        <fullName evidence="1">HTH marR-type domain-containing protein</fullName>
    </recommendedName>
</protein>
<dbReference type="InterPro" id="IPR036388">
    <property type="entry name" value="WH-like_DNA-bd_sf"/>
</dbReference>
<dbReference type="InterPro" id="IPR036390">
    <property type="entry name" value="WH_DNA-bd_sf"/>
</dbReference>
<dbReference type="GO" id="GO:0006950">
    <property type="term" value="P:response to stress"/>
    <property type="evidence" value="ECO:0007669"/>
    <property type="project" value="TreeGrafter"/>
</dbReference>
<dbReference type="PROSITE" id="PS50995">
    <property type="entry name" value="HTH_MARR_2"/>
    <property type="match status" value="1"/>
</dbReference>
<dbReference type="SMART" id="SM00347">
    <property type="entry name" value="HTH_MARR"/>
    <property type="match status" value="1"/>
</dbReference>
<gene>
    <name evidence="2" type="ORF">KALB_353</name>
</gene>
<dbReference type="RefSeq" id="WP_025354011.1">
    <property type="nucleotide sequence ID" value="NZ_CP007155.1"/>
</dbReference>
<proteinExistence type="predicted"/>
<evidence type="ECO:0000313" key="3">
    <source>
        <dbReference type="Proteomes" id="UP000019225"/>
    </source>
</evidence>
<dbReference type="PANTHER" id="PTHR33164">
    <property type="entry name" value="TRANSCRIPTIONAL REGULATOR, MARR FAMILY"/>
    <property type="match status" value="1"/>
</dbReference>
<evidence type="ECO:0000259" key="1">
    <source>
        <dbReference type="PROSITE" id="PS50995"/>
    </source>
</evidence>
<dbReference type="eggNOG" id="COG1846">
    <property type="taxonomic scope" value="Bacteria"/>
</dbReference>
<dbReference type="GO" id="GO:0003700">
    <property type="term" value="F:DNA-binding transcription factor activity"/>
    <property type="evidence" value="ECO:0007669"/>
    <property type="project" value="InterPro"/>
</dbReference>
<dbReference type="InterPro" id="IPR000835">
    <property type="entry name" value="HTH_MarR-typ"/>
</dbReference>
<accession>W5VZ53</accession>
<dbReference type="AlphaFoldDB" id="W5VZ53"/>
<dbReference type="OrthoDB" id="5148120at2"/>